<reference evidence="1 2" key="1">
    <citation type="submission" date="2018-09" db="EMBL/GenBank/DDBJ databases">
        <title>Genome sequencing of strain 6GH32-13.</title>
        <authorList>
            <person name="Weon H.-Y."/>
            <person name="Heo J."/>
            <person name="Kwon S.-W."/>
        </authorList>
    </citation>
    <scope>NUCLEOTIDE SEQUENCE [LARGE SCALE GENOMIC DNA]</scope>
    <source>
        <strain evidence="1 2">5GH32-13</strain>
    </source>
</reference>
<dbReference type="RefSeq" id="WP_119052161.1">
    <property type="nucleotide sequence ID" value="NZ_CP032157.1"/>
</dbReference>
<dbReference type="PANTHER" id="PTHR45588:SF1">
    <property type="entry name" value="WW DOMAIN-CONTAINING PROTEIN"/>
    <property type="match status" value="1"/>
</dbReference>
<dbReference type="Proteomes" id="UP000263900">
    <property type="component" value="Chromosome"/>
</dbReference>
<evidence type="ECO:0008006" key="3">
    <source>
        <dbReference type="Google" id="ProtNLM"/>
    </source>
</evidence>
<evidence type="ECO:0000313" key="1">
    <source>
        <dbReference type="EMBL" id="AXY76283.1"/>
    </source>
</evidence>
<dbReference type="Gene3D" id="1.25.40.10">
    <property type="entry name" value="Tetratricopeptide repeat domain"/>
    <property type="match status" value="2"/>
</dbReference>
<dbReference type="PANTHER" id="PTHR45588">
    <property type="entry name" value="TPR DOMAIN-CONTAINING PROTEIN"/>
    <property type="match status" value="1"/>
</dbReference>
<gene>
    <name evidence="1" type="ORF">D3H65_20815</name>
</gene>
<dbReference type="KEGG" id="pseg:D3H65_20815"/>
<evidence type="ECO:0000313" key="2">
    <source>
        <dbReference type="Proteomes" id="UP000263900"/>
    </source>
</evidence>
<proteinExistence type="predicted"/>
<dbReference type="OrthoDB" id="9778494at2"/>
<name>A0A3B7MSD3_9BACT</name>
<dbReference type="InterPro" id="IPR019734">
    <property type="entry name" value="TPR_rpt"/>
</dbReference>
<accession>A0A3B7MSD3</accession>
<dbReference type="SMART" id="SM00028">
    <property type="entry name" value="TPR"/>
    <property type="match status" value="4"/>
</dbReference>
<protein>
    <recommendedName>
        <fullName evidence="3">Tetratricopeptide repeat protein</fullName>
    </recommendedName>
</protein>
<keyword evidence="2" id="KW-1185">Reference proteome</keyword>
<organism evidence="1 2">
    <name type="scientific">Paraflavitalea soli</name>
    <dbReference type="NCBI Taxonomy" id="2315862"/>
    <lineage>
        <taxon>Bacteria</taxon>
        <taxon>Pseudomonadati</taxon>
        <taxon>Bacteroidota</taxon>
        <taxon>Chitinophagia</taxon>
        <taxon>Chitinophagales</taxon>
        <taxon>Chitinophagaceae</taxon>
        <taxon>Paraflavitalea</taxon>
    </lineage>
</organism>
<dbReference type="InterPro" id="IPR011990">
    <property type="entry name" value="TPR-like_helical_dom_sf"/>
</dbReference>
<dbReference type="SUPFAM" id="SSF48452">
    <property type="entry name" value="TPR-like"/>
    <property type="match status" value="2"/>
</dbReference>
<dbReference type="EMBL" id="CP032157">
    <property type="protein sequence ID" value="AXY76283.1"/>
    <property type="molecule type" value="Genomic_DNA"/>
</dbReference>
<sequence>MKSSYVIGFVISALAITLVLEAFEKPAASPQKMGKGIAVFCAPSFDAAKLKEGKAPLIKGLGNLHYKITTRSKLAQRYFDQGLTLIYAFNHGEAARSFQEVIRLDSTAAMGWWGMAMVLGPNYNAALNPSSLEEINQAMEKARKYYLNATAKERALVTALAKRFPTEAVKDMTPYNTAYAAAMKEVYEQYPGDAEIAVLYADALMNEHPWNLYLKDGSAQPWTAAIEQQLEKTMAAYPNHPGAIHLYLHAVEASRTAQKAVPAARRLLNMLPAAGHLVHMPAHIYIRTGNYHEGVEATEKARLSDSNYINQCQSQGTYPLLYYPHNIHFLAACAFLEGNSKKAIEAAWGVSRNADRKYLALSGTVQHYYIIPYYVLVHLGKWDDILAIPAPGESLQYPRAIWHYARGMALAAKGRLPEARQALKTLQGYAADESLRSLLVWETNSSLDLITIAALTLEGELLSHEGQYNEAIVLLQRAAEMEDKLNYQEPPDWFFSVRHTLGDVLLQAKRYPEAEKVYREDLVNLPENGWGLMGLFNSLREQQRSTEAAAVKARFDKAWQWADITITGSRKY</sequence>
<dbReference type="AlphaFoldDB" id="A0A3B7MSD3"/>